<feature type="transmembrane region" description="Helical" evidence="1">
    <location>
        <begin position="89"/>
        <end position="110"/>
    </location>
</feature>
<sequence length="116" mass="12664">MKLIFRWLINAIALLLVANIVPGFGVSTFYTALIAALVLGLANALIRPILLVLTLPINILTLGLFTFVLNALMVWFVSTIVNGFTVEGFVPAFLAALILWVVSLGTNWLIRHAEES</sequence>
<evidence type="ECO:0008006" key="4">
    <source>
        <dbReference type="Google" id="ProtNLM"/>
    </source>
</evidence>
<keyword evidence="1" id="KW-1133">Transmembrane helix</keyword>
<organism evidence="2 3">
    <name type="scientific">Candidatus Uhrbacteria bacterium RIFOXYB2_FULL_57_15</name>
    <dbReference type="NCBI Taxonomy" id="1802422"/>
    <lineage>
        <taxon>Bacteria</taxon>
        <taxon>Candidatus Uhriibacteriota</taxon>
    </lineage>
</organism>
<reference evidence="2 3" key="1">
    <citation type="journal article" date="2016" name="Nat. Commun.">
        <title>Thousands of microbial genomes shed light on interconnected biogeochemical processes in an aquifer system.</title>
        <authorList>
            <person name="Anantharaman K."/>
            <person name="Brown C.T."/>
            <person name="Hug L.A."/>
            <person name="Sharon I."/>
            <person name="Castelle C.J."/>
            <person name="Probst A.J."/>
            <person name="Thomas B.C."/>
            <person name="Singh A."/>
            <person name="Wilkins M.J."/>
            <person name="Karaoz U."/>
            <person name="Brodie E.L."/>
            <person name="Williams K.H."/>
            <person name="Hubbard S.S."/>
            <person name="Banfield J.F."/>
        </authorList>
    </citation>
    <scope>NUCLEOTIDE SEQUENCE [LARGE SCALE GENOMIC DNA]</scope>
</reference>
<dbReference type="Proteomes" id="UP000176501">
    <property type="component" value="Unassembled WGS sequence"/>
</dbReference>
<accession>A0A1F7W4G4</accession>
<protein>
    <recommendedName>
        <fullName evidence="4">Phage holin family protein</fullName>
    </recommendedName>
</protein>
<evidence type="ECO:0000313" key="3">
    <source>
        <dbReference type="Proteomes" id="UP000176501"/>
    </source>
</evidence>
<proteinExistence type="predicted"/>
<dbReference type="AlphaFoldDB" id="A0A1F7W4G4"/>
<keyword evidence="1" id="KW-0812">Transmembrane</keyword>
<keyword evidence="1" id="KW-0472">Membrane</keyword>
<feature type="transmembrane region" description="Helical" evidence="1">
    <location>
        <begin position="7"/>
        <end position="24"/>
    </location>
</feature>
<dbReference type="PANTHER" id="PTHR37309:SF1">
    <property type="entry name" value="SLR0284 PROTEIN"/>
    <property type="match status" value="1"/>
</dbReference>
<evidence type="ECO:0000313" key="2">
    <source>
        <dbReference type="EMBL" id="OGL97713.1"/>
    </source>
</evidence>
<feature type="transmembrane region" description="Helical" evidence="1">
    <location>
        <begin position="57"/>
        <end position="77"/>
    </location>
</feature>
<dbReference type="EMBL" id="MGFE01000030">
    <property type="protein sequence ID" value="OGL97713.1"/>
    <property type="molecule type" value="Genomic_DNA"/>
</dbReference>
<comment type="caution">
    <text evidence="2">The sequence shown here is derived from an EMBL/GenBank/DDBJ whole genome shotgun (WGS) entry which is preliminary data.</text>
</comment>
<evidence type="ECO:0000256" key="1">
    <source>
        <dbReference type="SAM" id="Phobius"/>
    </source>
</evidence>
<gene>
    <name evidence="2" type="ORF">A2304_00415</name>
</gene>
<dbReference type="Pfam" id="PF04020">
    <property type="entry name" value="Phage_holin_4_2"/>
    <property type="match status" value="1"/>
</dbReference>
<name>A0A1F7W4G4_9BACT</name>
<feature type="transmembrane region" description="Helical" evidence="1">
    <location>
        <begin position="30"/>
        <end position="50"/>
    </location>
</feature>
<dbReference type="InterPro" id="IPR007165">
    <property type="entry name" value="Phage_holin_4_2"/>
</dbReference>
<dbReference type="PANTHER" id="PTHR37309">
    <property type="entry name" value="SLR0284 PROTEIN"/>
    <property type="match status" value="1"/>
</dbReference>